<organism evidence="2 3">
    <name type="scientific">Streptomyces yanii</name>
    <dbReference type="NCBI Taxonomy" id="78510"/>
    <lineage>
        <taxon>Bacteria</taxon>
        <taxon>Bacillati</taxon>
        <taxon>Actinomycetota</taxon>
        <taxon>Actinomycetes</taxon>
        <taxon>Kitasatosporales</taxon>
        <taxon>Streptomycetaceae</taxon>
        <taxon>Streptomyces</taxon>
    </lineage>
</organism>
<name>A0ABV5QZR4_9ACTN</name>
<proteinExistence type="predicted"/>
<dbReference type="RefSeq" id="WP_345510460.1">
    <property type="nucleotide sequence ID" value="NZ_BAAAXD010000007.1"/>
</dbReference>
<protein>
    <submittedName>
        <fullName evidence="2">Uncharacterized protein</fullName>
    </submittedName>
</protein>
<keyword evidence="3" id="KW-1185">Reference proteome</keyword>
<gene>
    <name evidence="2" type="ORF">ACFFTL_01650</name>
</gene>
<evidence type="ECO:0000313" key="3">
    <source>
        <dbReference type="Proteomes" id="UP001589710"/>
    </source>
</evidence>
<feature type="region of interest" description="Disordered" evidence="1">
    <location>
        <begin position="1"/>
        <end position="75"/>
    </location>
</feature>
<reference evidence="2 3" key="1">
    <citation type="submission" date="2024-09" db="EMBL/GenBank/DDBJ databases">
        <authorList>
            <person name="Sun Q."/>
            <person name="Mori K."/>
        </authorList>
    </citation>
    <scope>NUCLEOTIDE SEQUENCE [LARGE SCALE GENOMIC DNA]</scope>
    <source>
        <strain evidence="2 3">JCM 3331</strain>
    </source>
</reference>
<dbReference type="Proteomes" id="UP001589710">
    <property type="component" value="Unassembled WGS sequence"/>
</dbReference>
<dbReference type="EMBL" id="JBHMCG010000006">
    <property type="protein sequence ID" value="MFB9571075.1"/>
    <property type="molecule type" value="Genomic_DNA"/>
</dbReference>
<evidence type="ECO:0000256" key="1">
    <source>
        <dbReference type="SAM" id="MobiDB-lite"/>
    </source>
</evidence>
<accession>A0ABV5QZR4</accession>
<comment type="caution">
    <text evidence="2">The sequence shown here is derived from an EMBL/GenBank/DDBJ whole genome shotgun (WGS) entry which is preliminary data.</text>
</comment>
<sequence>MAGQEPRIDRSAMIKVADSPMGDGPVLRERAPAGRVQRRRSAEPSDKLPQVRRDPSIPENQVCGTPIPRVPPSRI</sequence>
<evidence type="ECO:0000313" key="2">
    <source>
        <dbReference type="EMBL" id="MFB9571075.1"/>
    </source>
</evidence>
<feature type="compositionally biased region" description="Basic and acidic residues" evidence="1">
    <location>
        <begin position="40"/>
        <end position="56"/>
    </location>
</feature>
<feature type="compositionally biased region" description="Basic and acidic residues" evidence="1">
    <location>
        <begin position="1"/>
        <end position="12"/>
    </location>
</feature>